<sequence>MSSLTKKISSFFLQFDVPETSRLQSGFIIFSLYNDFLFLFLLHSTLALEQLFWCGMDSVLLYWHDMLMMVGLYGDLIRYLYDEPIILIPECDGARILSNLNMEFLQRVPSSTESIFKIGSTEPTTLLYDALDHFDRMNAKVGCDFDL</sequence>
<feature type="domain" description="Vps16 N-terminal" evidence="1">
    <location>
        <begin position="44"/>
        <end position="140"/>
    </location>
</feature>
<dbReference type="InterPro" id="IPR016534">
    <property type="entry name" value="VPS16"/>
</dbReference>
<dbReference type="Pfam" id="PF04841">
    <property type="entry name" value="Vps16_N"/>
    <property type="match status" value="1"/>
</dbReference>
<evidence type="ECO:0000313" key="2">
    <source>
        <dbReference type="EMBL" id="CAI9287848.1"/>
    </source>
</evidence>
<dbReference type="GO" id="GO:0030897">
    <property type="term" value="C:HOPS complex"/>
    <property type="evidence" value="ECO:0007669"/>
    <property type="project" value="TreeGrafter"/>
</dbReference>
<dbReference type="GO" id="GO:0042144">
    <property type="term" value="P:vacuole fusion, non-autophagic"/>
    <property type="evidence" value="ECO:0007669"/>
    <property type="project" value="TreeGrafter"/>
</dbReference>
<dbReference type="AlphaFoldDB" id="A0AA36E9R5"/>
<proteinExistence type="predicted"/>
<evidence type="ECO:0000259" key="1">
    <source>
        <dbReference type="Pfam" id="PF04841"/>
    </source>
</evidence>
<dbReference type="GO" id="GO:0006886">
    <property type="term" value="P:intracellular protein transport"/>
    <property type="evidence" value="ECO:0007669"/>
    <property type="project" value="InterPro"/>
</dbReference>
<keyword evidence="3" id="KW-1185">Reference proteome</keyword>
<dbReference type="GO" id="GO:0016197">
    <property type="term" value="P:endosomal transport"/>
    <property type="evidence" value="ECO:0007669"/>
    <property type="project" value="TreeGrafter"/>
</dbReference>
<protein>
    <recommendedName>
        <fullName evidence="1">Vps16 N-terminal domain-containing protein</fullName>
    </recommendedName>
</protein>
<reference evidence="2" key="1">
    <citation type="submission" date="2023-04" db="EMBL/GenBank/DDBJ databases">
        <authorList>
            <person name="Vijverberg K."/>
            <person name="Xiong W."/>
            <person name="Schranz E."/>
        </authorList>
    </citation>
    <scope>NUCLEOTIDE SEQUENCE</scope>
</reference>
<name>A0AA36E9R5_LACSI</name>
<dbReference type="Proteomes" id="UP001177003">
    <property type="component" value="Chromosome 5"/>
</dbReference>
<evidence type="ECO:0000313" key="3">
    <source>
        <dbReference type="Proteomes" id="UP001177003"/>
    </source>
</evidence>
<dbReference type="PANTHER" id="PTHR12811:SF0">
    <property type="entry name" value="VACUOLAR PROTEIN SORTING-ASSOCIATED PROTEIN 16 HOMOLOG"/>
    <property type="match status" value="1"/>
</dbReference>
<dbReference type="GO" id="GO:0005765">
    <property type="term" value="C:lysosomal membrane"/>
    <property type="evidence" value="ECO:0007669"/>
    <property type="project" value="TreeGrafter"/>
</dbReference>
<organism evidence="2 3">
    <name type="scientific">Lactuca saligna</name>
    <name type="common">Willowleaf lettuce</name>
    <dbReference type="NCBI Taxonomy" id="75948"/>
    <lineage>
        <taxon>Eukaryota</taxon>
        <taxon>Viridiplantae</taxon>
        <taxon>Streptophyta</taxon>
        <taxon>Embryophyta</taxon>
        <taxon>Tracheophyta</taxon>
        <taxon>Spermatophyta</taxon>
        <taxon>Magnoliopsida</taxon>
        <taxon>eudicotyledons</taxon>
        <taxon>Gunneridae</taxon>
        <taxon>Pentapetalae</taxon>
        <taxon>asterids</taxon>
        <taxon>campanulids</taxon>
        <taxon>Asterales</taxon>
        <taxon>Asteraceae</taxon>
        <taxon>Cichorioideae</taxon>
        <taxon>Cichorieae</taxon>
        <taxon>Lactucinae</taxon>
        <taxon>Lactuca</taxon>
    </lineage>
</organism>
<dbReference type="EMBL" id="OX465081">
    <property type="protein sequence ID" value="CAI9287848.1"/>
    <property type="molecule type" value="Genomic_DNA"/>
</dbReference>
<dbReference type="GO" id="GO:0003779">
    <property type="term" value="F:actin binding"/>
    <property type="evidence" value="ECO:0007669"/>
    <property type="project" value="TreeGrafter"/>
</dbReference>
<accession>A0AA36E9R5</accession>
<dbReference type="GO" id="GO:0005768">
    <property type="term" value="C:endosome"/>
    <property type="evidence" value="ECO:0007669"/>
    <property type="project" value="TreeGrafter"/>
</dbReference>
<gene>
    <name evidence="2" type="ORF">LSALG_LOCUS27185</name>
</gene>
<dbReference type="PANTHER" id="PTHR12811">
    <property type="entry name" value="VACUOLAR PROTEIN SORTING VPS16"/>
    <property type="match status" value="1"/>
</dbReference>
<dbReference type="InterPro" id="IPR006926">
    <property type="entry name" value="Vps16_N"/>
</dbReference>